<reference evidence="1" key="1">
    <citation type="submission" date="2020-11" db="EMBL/GenBank/DDBJ databases">
        <authorList>
            <consortium name="DOE Joint Genome Institute"/>
            <person name="Ahrendt S."/>
            <person name="Riley R."/>
            <person name="Andreopoulos W."/>
            <person name="Labutti K."/>
            <person name="Pangilinan J."/>
            <person name="Ruiz-Duenas F.J."/>
            <person name="Barrasa J.M."/>
            <person name="Sanchez-Garcia M."/>
            <person name="Camarero S."/>
            <person name="Miyauchi S."/>
            <person name="Serrano A."/>
            <person name="Linde D."/>
            <person name="Babiker R."/>
            <person name="Drula E."/>
            <person name="Ayuso-Fernandez I."/>
            <person name="Pacheco R."/>
            <person name="Padilla G."/>
            <person name="Ferreira P."/>
            <person name="Barriuso J."/>
            <person name="Kellner H."/>
            <person name="Castanera R."/>
            <person name="Alfaro M."/>
            <person name="Ramirez L."/>
            <person name="Pisabarro A.G."/>
            <person name="Kuo A."/>
            <person name="Tritt A."/>
            <person name="Lipzen A."/>
            <person name="He G."/>
            <person name="Yan M."/>
            <person name="Ng V."/>
            <person name="Cullen D."/>
            <person name="Martin F."/>
            <person name="Rosso M.-N."/>
            <person name="Henrissat B."/>
            <person name="Hibbett D."/>
            <person name="Martinez A.T."/>
            <person name="Grigoriev I.V."/>
        </authorList>
    </citation>
    <scope>NUCLEOTIDE SEQUENCE</scope>
    <source>
        <strain evidence="1">CIRM-BRFM 674</strain>
    </source>
</reference>
<accession>A0A9P5YN12</accession>
<proteinExistence type="predicted"/>
<evidence type="ECO:0000313" key="1">
    <source>
        <dbReference type="EMBL" id="KAF9472167.1"/>
    </source>
</evidence>
<name>A0A9P5YN12_9AGAR</name>
<protein>
    <submittedName>
        <fullName evidence="1">Uncharacterized protein</fullName>
    </submittedName>
</protein>
<sequence>MGPGDSNTTTLATLKVLDIPKLAEDGSNWTTYKDRVMNHLISKGLARHIRGTARKPVGLVQMKGKFYKADADLTATDSLVPLDEDEIEKAETEVDSWEIKQAQVREIIYATVSRTTYNQIKSSITVQELWEKMKEIHE</sequence>
<comment type="caution">
    <text evidence="1">The sequence shown here is derived from an EMBL/GenBank/DDBJ whole genome shotgun (WGS) entry which is preliminary data.</text>
</comment>
<evidence type="ECO:0000313" key="2">
    <source>
        <dbReference type="Proteomes" id="UP000807469"/>
    </source>
</evidence>
<organism evidence="1 2">
    <name type="scientific">Pholiota conissans</name>
    <dbReference type="NCBI Taxonomy" id="109636"/>
    <lineage>
        <taxon>Eukaryota</taxon>
        <taxon>Fungi</taxon>
        <taxon>Dikarya</taxon>
        <taxon>Basidiomycota</taxon>
        <taxon>Agaricomycotina</taxon>
        <taxon>Agaricomycetes</taxon>
        <taxon>Agaricomycetidae</taxon>
        <taxon>Agaricales</taxon>
        <taxon>Agaricineae</taxon>
        <taxon>Strophariaceae</taxon>
        <taxon>Pholiota</taxon>
    </lineage>
</organism>
<feature type="non-terminal residue" evidence="1">
    <location>
        <position position="138"/>
    </location>
</feature>
<keyword evidence="2" id="KW-1185">Reference proteome</keyword>
<dbReference type="Proteomes" id="UP000807469">
    <property type="component" value="Unassembled WGS sequence"/>
</dbReference>
<dbReference type="AlphaFoldDB" id="A0A9P5YN12"/>
<dbReference type="EMBL" id="MU155570">
    <property type="protein sequence ID" value="KAF9472167.1"/>
    <property type="molecule type" value="Genomic_DNA"/>
</dbReference>
<gene>
    <name evidence="1" type="ORF">BDN70DRAFT_819046</name>
</gene>
<dbReference type="OrthoDB" id="3015170at2759"/>